<dbReference type="GO" id="GO:0010142">
    <property type="term" value="P:farnesyl diphosphate biosynthetic process, mevalonate pathway"/>
    <property type="evidence" value="ECO:0007669"/>
    <property type="project" value="InterPro"/>
</dbReference>
<evidence type="ECO:0000313" key="4">
    <source>
        <dbReference type="Proteomes" id="UP000187209"/>
    </source>
</evidence>
<evidence type="ECO:0000259" key="2">
    <source>
        <dbReference type="Pfam" id="PF08540"/>
    </source>
</evidence>
<proteinExistence type="predicted"/>
<name>A0A1R2AXR6_9CILI</name>
<dbReference type="PANTHER" id="PTHR43323">
    <property type="entry name" value="3-HYDROXY-3-METHYLGLUTARYL COENZYME A SYNTHASE"/>
    <property type="match status" value="1"/>
</dbReference>
<dbReference type="InterPro" id="IPR016039">
    <property type="entry name" value="Thiolase-like"/>
</dbReference>
<reference evidence="3 4" key="1">
    <citation type="submission" date="2016-11" db="EMBL/GenBank/DDBJ databases">
        <title>The macronuclear genome of Stentor coeruleus: a giant cell with tiny introns.</title>
        <authorList>
            <person name="Slabodnick M."/>
            <person name="Ruby J.G."/>
            <person name="Reiff S.B."/>
            <person name="Swart E.C."/>
            <person name="Gosai S."/>
            <person name="Prabakaran S."/>
            <person name="Witkowska E."/>
            <person name="Larue G.E."/>
            <person name="Fisher S."/>
            <person name="Freeman R.M."/>
            <person name="Gunawardena J."/>
            <person name="Chu W."/>
            <person name="Stover N.A."/>
            <person name="Gregory B.D."/>
            <person name="Nowacki M."/>
            <person name="Derisi J."/>
            <person name="Roy S.W."/>
            <person name="Marshall W.F."/>
            <person name="Sood P."/>
        </authorList>
    </citation>
    <scope>NUCLEOTIDE SEQUENCE [LARGE SCALE GENOMIC DNA]</scope>
    <source>
        <strain evidence="3">WM001</strain>
    </source>
</reference>
<evidence type="ECO:0000313" key="3">
    <source>
        <dbReference type="EMBL" id="OMJ69296.1"/>
    </source>
</evidence>
<dbReference type="GO" id="GO:0006084">
    <property type="term" value="P:acetyl-CoA metabolic process"/>
    <property type="evidence" value="ECO:0007669"/>
    <property type="project" value="InterPro"/>
</dbReference>
<comment type="caution">
    <text evidence="3">The sequence shown here is derived from an EMBL/GenBank/DDBJ whole genome shotgun (WGS) entry which is preliminary data.</text>
</comment>
<dbReference type="GO" id="GO:0004421">
    <property type="term" value="F:hydroxymethylglutaryl-CoA synthase activity"/>
    <property type="evidence" value="ECO:0007669"/>
    <property type="project" value="InterPro"/>
</dbReference>
<keyword evidence="1" id="KW-0808">Transferase</keyword>
<dbReference type="EMBL" id="MPUH01001215">
    <property type="protein sequence ID" value="OMJ69296.1"/>
    <property type="molecule type" value="Genomic_DNA"/>
</dbReference>
<evidence type="ECO:0000256" key="1">
    <source>
        <dbReference type="ARBA" id="ARBA00022679"/>
    </source>
</evidence>
<dbReference type="Gene3D" id="3.40.47.10">
    <property type="match status" value="1"/>
</dbReference>
<dbReference type="Proteomes" id="UP000187209">
    <property type="component" value="Unassembled WGS sequence"/>
</dbReference>
<protein>
    <recommendedName>
        <fullName evidence="2">Hydroxymethylglutaryl-coenzyme A synthase C-terminal domain-containing protein</fullName>
    </recommendedName>
</protein>
<gene>
    <name evidence="3" type="ORF">SteCoe_33017</name>
</gene>
<sequence length="83" mass="10119">MFRIFARKRVQMDQGIIMGFRSRIKLDPEEYTRRMNVREKDYERKGFSPKDAVGELAPGTVYLDRVDEKWRRFYKRTENTPKL</sequence>
<dbReference type="OrthoDB" id="293016at2759"/>
<dbReference type="Pfam" id="PF08540">
    <property type="entry name" value="HMG_CoA_synt_C"/>
    <property type="match status" value="1"/>
</dbReference>
<feature type="domain" description="Hydroxymethylglutaryl-coenzyme A synthase C-terminal" evidence="2">
    <location>
        <begin position="20"/>
        <end position="76"/>
    </location>
</feature>
<dbReference type="AlphaFoldDB" id="A0A1R2AXR6"/>
<dbReference type="InterPro" id="IPR013746">
    <property type="entry name" value="HMG_CoA_synt_C_dom"/>
</dbReference>
<organism evidence="3 4">
    <name type="scientific">Stentor coeruleus</name>
    <dbReference type="NCBI Taxonomy" id="5963"/>
    <lineage>
        <taxon>Eukaryota</taxon>
        <taxon>Sar</taxon>
        <taxon>Alveolata</taxon>
        <taxon>Ciliophora</taxon>
        <taxon>Postciliodesmatophora</taxon>
        <taxon>Heterotrichea</taxon>
        <taxon>Heterotrichida</taxon>
        <taxon>Stentoridae</taxon>
        <taxon>Stentor</taxon>
    </lineage>
</organism>
<dbReference type="SUPFAM" id="SSF53901">
    <property type="entry name" value="Thiolase-like"/>
    <property type="match status" value="1"/>
</dbReference>
<accession>A0A1R2AXR6</accession>
<keyword evidence="4" id="KW-1185">Reference proteome</keyword>
<dbReference type="PANTHER" id="PTHR43323:SF2">
    <property type="entry name" value="HYDROXYMETHYLGLUTARYL-COA SYNTHASE"/>
    <property type="match status" value="1"/>
</dbReference>